<sequence>MKTFSKLIAAAALAISAASFAQTAEAQQINIEAATRYWEITDALRQNQLLTDEVWNSFLELQGNKVYVKSVFNEPDLKAYRKAVEVVYMPQHDSLLQAKLKAGSWYYVLVNDYKTNEAKHRKFVQDTKENPQYLDLMYKLAYEYLPQRARTRVEDLKLYYCALGNDATSRSEGIFFSINSAITWGNVKEGALEAHEIHHQIRPGKDFGTISEADMGLMWALSAIQNEGIADQIDKRVMLQKGGNDAALLEEWLLKPAPAIIQKLDTILLTLAKDAGKASHPVKHYSQMFRGSGGHIPGFYMASVIERNGYRNKMVETADDLFAFVRLYQKAAAKDKSNAPVFAKASMAYLKKLEQKYTGKKRTDSKAVAAL</sequence>
<keyword evidence="2" id="KW-0645">Protease</keyword>
<comment type="caution">
    <text evidence="2">The sequence shown here is derived from an EMBL/GenBank/DDBJ whole genome shotgun (WGS) entry which is preliminary data.</text>
</comment>
<feature type="chain" id="PRO_5046833729" evidence="1">
    <location>
        <begin position="22"/>
        <end position="371"/>
    </location>
</feature>
<dbReference type="InterPro" id="IPR043754">
    <property type="entry name" value="DUF5700"/>
</dbReference>
<reference evidence="3" key="1">
    <citation type="journal article" date="2019" name="Int. J. Syst. Evol. Microbiol.">
        <title>The Global Catalogue of Microorganisms (GCM) 10K type strain sequencing project: providing services to taxonomists for standard genome sequencing and annotation.</title>
        <authorList>
            <consortium name="The Broad Institute Genomics Platform"/>
            <consortium name="The Broad Institute Genome Sequencing Center for Infectious Disease"/>
            <person name="Wu L."/>
            <person name="Ma J."/>
        </authorList>
    </citation>
    <scope>NUCLEOTIDE SEQUENCE [LARGE SCALE GENOMIC DNA]</scope>
    <source>
        <strain evidence="3">CGMCC 4.1782</strain>
    </source>
</reference>
<keyword evidence="2" id="KW-0378">Hydrolase</keyword>
<evidence type="ECO:0000256" key="1">
    <source>
        <dbReference type="SAM" id="SignalP"/>
    </source>
</evidence>
<keyword evidence="3" id="KW-1185">Reference proteome</keyword>
<name>A0ABW5D1Y5_9BACT</name>
<dbReference type="GO" id="GO:0008233">
    <property type="term" value="F:peptidase activity"/>
    <property type="evidence" value="ECO:0007669"/>
    <property type="project" value="UniProtKB-KW"/>
</dbReference>
<gene>
    <name evidence="2" type="ORF">ACFSKP_14695</name>
</gene>
<feature type="signal peptide" evidence="1">
    <location>
        <begin position="1"/>
        <end position="21"/>
    </location>
</feature>
<keyword evidence="1" id="KW-0732">Signal</keyword>
<dbReference type="EMBL" id="JBHUIM010000002">
    <property type="protein sequence ID" value="MFD2247514.1"/>
    <property type="molecule type" value="Genomic_DNA"/>
</dbReference>
<proteinExistence type="predicted"/>
<dbReference type="GO" id="GO:0006508">
    <property type="term" value="P:proteolysis"/>
    <property type="evidence" value="ECO:0007669"/>
    <property type="project" value="UniProtKB-KW"/>
</dbReference>
<organism evidence="2 3">
    <name type="scientific">Pontibacter ruber</name>
    <dbReference type="NCBI Taxonomy" id="1343895"/>
    <lineage>
        <taxon>Bacteria</taxon>
        <taxon>Pseudomonadati</taxon>
        <taxon>Bacteroidota</taxon>
        <taxon>Cytophagia</taxon>
        <taxon>Cytophagales</taxon>
        <taxon>Hymenobacteraceae</taxon>
        <taxon>Pontibacter</taxon>
    </lineage>
</organism>
<dbReference type="RefSeq" id="WP_250430459.1">
    <property type="nucleotide sequence ID" value="NZ_JALPRR010000003.1"/>
</dbReference>
<evidence type="ECO:0000313" key="2">
    <source>
        <dbReference type="EMBL" id="MFD2247514.1"/>
    </source>
</evidence>
<protein>
    <submittedName>
        <fullName evidence="2">DUF5700 domain-containing putative Zn-dependent protease</fullName>
    </submittedName>
</protein>
<dbReference type="Pfam" id="PF18958">
    <property type="entry name" value="DUF5700"/>
    <property type="match status" value="1"/>
</dbReference>
<accession>A0ABW5D1Y5</accession>
<dbReference type="Proteomes" id="UP001597374">
    <property type="component" value="Unassembled WGS sequence"/>
</dbReference>
<evidence type="ECO:0000313" key="3">
    <source>
        <dbReference type="Proteomes" id="UP001597374"/>
    </source>
</evidence>